<keyword evidence="6 7" id="KW-0472">Membrane</keyword>
<evidence type="ECO:0000259" key="8">
    <source>
        <dbReference type="PROSITE" id="PS50156"/>
    </source>
</evidence>
<proteinExistence type="inferred from homology"/>
<feature type="transmembrane region" description="Helical" evidence="7">
    <location>
        <begin position="623"/>
        <end position="651"/>
    </location>
</feature>
<comment type="similarity">
    <text evidence="2">Belongs to the resistance-nodulation-cell division (RND) (TC 2.A.6) family. MmpL subfamily.</text>
</comment>
<dbReference type="InterPro" id="IPR000731">
    <property type="entry name" value="SSD"/>
</dbReference>
<feature type="domain" description="SSD" evidence="8">
    <location>
        <begin position="231"/>
        <end position="326"/>
    </location>
</feature>
<keyword evidence="5 7" id="KW-1133">Transmembrane helix</keyword>
<keyword evidence="3" id="KW-1003">Cell membrane</keyword>
<gene>
    <name evidence="9" type="ORF">SAMN05444365_10824</name>
</gene>
<dbReference type="Pfam" id="PF03176">
    <property type="entry name" value="MMPL"/>
    <property type="match status" value="2"/>
</dbReference>
<dbReference type="PANTHER" id="PTHR33406">
    <property type="entry name" value="MEMBRANE PROTEIN MJ1562-RELATED"/>
    <property type="match status" value="1"/>
</dbReference>
<evidence type="ECO:0000256" key="1">
    <source>
        <dbReference type="ARBA" id="ARBA00004651"/>
    </source>
</evidence>
<feature type="transmembrane region" description="Helical" evidence="7">
    <location>
        <begin position="171"/>
        <end position="189"/>
    </location>
</feature>
<dbReference type="PROSITE" id="PS50156">
    <property type="entry name" value="SSD"/>
    <property type="match status" value="1"/>
</dbReference>
<dbReference type="STRING" id="405436.SAMN05444365_10824"/>
<evidence type="ECO:0000256" key="3">
    <source>
        <dbReference type="ARBA" id="ARBA00022475"/>
    </source>
</evidence>
<feature type="transmembrane region" description="Helical" evidence="7">
    <location>
        <begin position="305"/>
        <end position="326"/>
    </location>
</feature>
<evidence type="ECO:0000256" key="5">
    <source>
        <dbReference type="ARBA" id="ARBA00022989"/>
    </source>
</evidence>
<dbReference type="OrthoDB" id="2365435at2"/>
<sequence>MAGGTRRALLTAIAVVLGWLVVGGVVGPYAGKLGEVATNDNTSFLPADAEATRAQELATGFTSRPTTPALVIYERGSGITDADRQRAAGDAAEFARVPGVVGPVSPPIPSEDGRALQVIVPLDESLRDGLGPSVDRLRAITGRDSPGLAVHVTGPAGFLADLVEVFKSIDVTLLLVTATVVLVILLVVYRSPVLWIIPMLAAGISYALAAFAVYLLADADVIVLNGQAQGILTVLVFGAGTDYALLLIARYREELRRHDRTVDALKAAWRGAAPAIIASAGTVIASLLCLLLSSLNSNRALGPVSAVGIVATLLVMLTLLPALLLIGGRWVFWPRIPRTDPAAAERPGGLWRRVADLVARRARPVWIATTLALAACALGLTQLGSTALGQSDVFTTRPDSVAGQEALVRHYPGGAGSPATIITAASTAETVTAAARAVPGVVRVAPLTEGQPATGGPPTGPPRVVDGRVQLLATLAAPGDTAEAEQTVRQLREAVHAVPGAGALVAGATATSVDVMDASTRDRNVIIPVILVVIALILALLLRSLLAPVLLIATVVLSFAATLGLCALLFRHVFGYPGVDASFPLFAFVFLVALGIDYNIFLMTRVREESLCRGTRDGVRYGLIATGGVITSAGVVLAATFSALAVLPLIVLVELGVAVALGVLLDTVIVRSLLVPALVHDLGRIIWWPSRLPREPADR</sequence>
<keyword evidence="10" id="KW-1185">Reference proteome</keyword>
<dbReference type="AlphaFoldDB" id="A0A1H3RHQ1"/>
<dbReference type="RefSeq" id="WP_091559455.1">
    <property type="nucleotide sequence ID" value="NZ_FNPH01000008.1"/>
</dbReference>
<keyword evidence="4 7" id="KW-0812">Transmembrane</keyword>
<feature type="transmembrane region" description="Helical" evidence="7">
    <location>
        <begin position="525"/>
        <end position="542"/>
    </location>
</feature>
<evidence type="ECO:0000313" key="10">
    <source>
        <dbReference type="Proteomes" id="UP000242415"/>
    </source>
</evidence>
<comment type="subcellular location">
    <subcellularLocation>
        <location evidence="1">Cell membrane</location>
        <topology evidence="1">Multi-pass membrane protein</topology>
    </subcellularLocation>
</comment>
<dbReference type="Proteomes" id="UP000242415">
    <property type="component" value="Unassembled WGS sequence"/>
</dbReference>
<evidence type="ECO:0000256" key="4">
    <source>
        <dbReference type="ARBA" id="ARBA00022692"/>
    </source>
</evidence>
<dbReference type="SUPFAM" id="SSF82866">
    <property type="entry name" value="Multidrug efflux transporter AcrB transmembrane domain"/>
    <property type="match status" value="2"/>
</dbReference>
<feature type="transmembrane region" description="Helical" evidence="7">
    <location>
        <begin position="196"/>
        <end position="217"/>
    </location>
</feature>
<dbReference type="PANTHER" id="PTHR33406:SF6">
    <property type="entry name" value="MEMBRANE PROTEIN YDGH-RELATED"/>
    <property type="match status" value="1"/>
</dbReference>
<dbReference type="InterPro" id="IPR004869">
    <property type="entry name" value="MMPL_dom"/>
</dbReference>
<accession>A0A1H3RHQ1</accession>
<name>A0A1H3RHQ1_9ACTN</name>
<evidence type="ECO:0000313" key="9">
    <source>
        <dbReference type="EMBL" id="SDZ24469.1"/>
    </source>
</evidence>
<evidence type="ECO:0000256" key="7">
    <source>
        <dbReference type="SAM" id="Phobius"/>
    </source>
</evidence>
<dbReference type="GO" id="GO:0005886">
    <property type="term" value="C:plasma membrane"/>
    <property type="evidence" value="ECO:0007669"/>
    <property type="project" value="UniProtKB-SubCell"/>
</dbReference>
<evidence type="ECO:0000256" key="6">
    <source>
        <dbReference type="ARBA" id="ARBA00023136"/>
    </source>
</evidence>
<organism evidence="9 10">
    <name type="scientific">Micromonospora pattaloongensis</name>
    <dbReference type="NCBI Taxonomy" id="405436"/>
    <lineage>
        <taxon>Bacteria</taxon>
        <taxon>Bacillati</taxon>
        <taxon>Actinomycetota</taxon>
        <taxon>Actinomycetes</taxon>
        <taxon>Micromonosporales</taxon>
        <taxon>Micromonosporaceae</taxon>
        <taxon>Micromonospora</taxon>
    </lineage>
</organism>
<dbReference type="InterPro" id="IPR050545">
    <property type="entry name" value="Mycobact_MmpL"/>
</dbReference>
<protein>
    <submittedName>
        <fullName evidence="9">Putative drug exporter of the RND superfamily</fullName>
    </submittedName>
</protein>
<dbReference type="Gene3D" id="1.20.1640.10">
    <property type="entry name" value="Multidrug efflux transporter AcrB transmembrane domain"/>
    <property type="match status" value="2"/>
</dbReference>
<evidence type="ECO:0000256" key="2">
    <source>
        <dbReference type="ARBA" id="ARBA00010157"/>
    </source>
</evidence>
<feature type="transmembrane region" description="Helical" evidence="7">
    <location>
        <begin position="582"/>
        <end position="602"/>
    </location>
</feature>
<feature type="transmembrane region" description="Helical" evidence="7">
    <location>
        <begin position="229"/>
        <end position="251"/>
    </location>
</feature>
<feature type="transmembrane region" description="Helical" evidence="7">
    <location>
        <begin position="549"/>
        <end position="570"/>
    </location>
</feature>
<dbReference type="EMBL" id="FNPH01000008">
    <property type="protein sequence ID" value="SDZ24469.1"/>
    <property type="molecule type" value="Genomic_DNA"/>
</dbReference>
<feature type="transmembrane region" description="Helical" evidence="7">
    <location>
        <begin position="272"/>
        <end position="293"/>
    </location>
</feature>
<reference evidence="10" key="1">
    <citation type="submission" date="2016-10" db="EMBL/GenBank/DDBJ databases">
        <authorList>
            <person name="Varghese N."/>
            <person name="Submissions S."/>
        </authorList>
    </citation>
    <scope>NUCLEOTIDE SEQUENCE [LARGE SCALE GENOMIC DNA]</scope>
    <source>
        <strain evidence="10">DSM 45245</strain>
    </source>
</reference>